<gene>
    <name evidence="5" type="ORF">PEB0149_006790</name>
</gene>
<dbReference type="Pfam" id="PF13302">
    <property type="entry name" value="Acetyltransf_3"/>
    <property type="match status" value="1"/>
</dbReference>
<dbReference type="GO" id="GO:0008999">
    <property type="term" value="F:protein-N-terminal-alanine acetyltransferase activity"/>
    <property type="evidence" value="ECO:0007669"/>
    <property type="project" value="TreeGrafter"/>
</dbReference>
<feature type="domain" description="N-acetyltransferase" evidence="4">
    <location>
        <begin position="66"/>
        <end position="222"/>
    </location>
</feature>
<reference evidence="5 6" key="1">
    <citation type="submission" date="2016-12" db="EMBL/GenBank/DDBJ databases">
        <title>Comparative genomics of Bartonella apis.</title>
        <authorList>
            <person name="Engel P."/>
        </authorList>
    </citation>
    <scope>NUCLEOTIDE SEQUENCE [LARGE SCALE GENOMIC DNA]</scope>
    <source>
        <strain evidence="5 6">PEB0149</strain>
    </source>
</reference>
<name>A0A1R0F8E8_9HYPH</name>
<dbReference type="PANTHER" id="PTHR43792:SF8">
    <property type="entry name" value="[RIBOSOMAL PROTEIN US5]-ALANINE N-ACETYLTRANSFERASE"/>
    <property type="match status" value="1"/>
</dbReference>
<dbReference type="EC" id="2.3.1.128" evidence="5"/>
<keyword evidence="1 5" id="KW-0808">Transferase</keyword>
<organism evidence="5 6">
    <name type="scientific">Bartonella apis</name>
    <dbReference type="NCBI Taxonomy" id="1686310"/>
    <lineage>
        <taxon>Bacteria</taxon>
        <taxon>Pseudomonadati</taxon>
        <taxon>Pseudomonadota</taxon>
        <taxon>Alphaproteobacteria</taxon>
        <taxon>Hyphomicrobiales</taxon>
        <taxon>Bartonellaceae</taxon>
        <taxon>Bartonella</taxon>
    </lineage>
</organism>
<evidence type="ECO:0000313" key="5">
    <source>
        <dbReference type="EMBL" id="OLY43254.1"/>
    </source>
</evidence>
<dbReference type="EMBL" id="LXYT01000002">
    <property type="protein sequence ID" value="OLY43254.1"/>
    <property type="molecule type" value="Genomic_DNA"/>
</dbReference>
<accession>A0A1R0F8E8</accession>
<evidence type="ECO:0000313" key="6">
    <source>
        <dbReference type="Proteomes" id="UP000187344"/>
    </source>
</evidence>
<dbReference type="InterPro" id="IPR000182">
    <property type="entry name" value="GNAT_dom"/>
</dbReference>
<evidence type="ECO:0000259" key="4">
    <source>
        <dbReference type="PROSITE" id="PS51186"/>
    </source>
</evidence>
<dbReference type="GO" id="GO:0005737">
    <property type="term" value="C:cytoplasm"/>
    <property type="evidence" value="ECO:0007669"/>
    <property type="project" value="TreeGrafter"/>
</dbReference>
<keyword evidence="2 5" id="KW-0012">Acyltransferase</keyword>
<sequence>MVIWLRLFLQEPDGAFIKSSQKGNGMFKMPFRRQPHKQQEKIRLPNLKAKDVYLRFPMIDDYKEWAAVRTESRPFLEPWEPLWPEDAHTLTRYKNHLERYIEGRKNGQFFVFFVFLNGNNNLIGGISLGNIRRGVVQSGEIGYWCGEKYSGHGFMHESLELMVDFAFQQLKLHRLQAATIPTNIRSISLLEKCGFVREGLMRSYVKIHGEWQDHYLYSLLETERTTKSI</sequence>
<protein>
    <submittedName>
        <fullName evidence="5">Ribosomal-protein-alanine N-acetyltransferase</fullName>
        <ecNumber evidence="5">2.3.1.128</ecNumber>
    </submittedName>
</protein>
<dbReference type="SUPFAM" id="SSF55729">
    <property type="entry name" value="Acyl-CoA N-acyltransferases (Nat)"/>
    <property type="match status" value="1"/>
</dbReference>
<dbReference type="PROSITE" id="PS51186">
    <property type="entry name" value="GNAT"/>
    <property type="match status" value="1"/>
</dbReference>
<comment type="similarity">
    <text evidence="3">Belongs to the acetyltransferase family. RimJ subfamily.</text>
</comment>
<evidence type="ECO:0000256" key="1">
    <source>
        <dbReference type="ARBA" id="ARBA00022679"/>
    </source>
</evidence>
<dbReference type="InterPro" id="IPR051531">
    <property type="entry name" value="N-acetyltransferase"/>
</dbReference>
<dbReference type="InterPro" id="IPR016181">
    <property type="entry name" value="Acyl_CoA_acyltransferase"/>
</dbReference>
<evidence type="ECO:0000256" key="2">
    <source>
        <dbReference type="ARBA" id="ARBA00023315"/>
    </source>
</evidence>
<evidence type="ECO:0000256" key="3">
    <source>
        <dbReference type="ARBA" id="ARBA00038502"/>
    </source>
</evidence>
<dbReference type="AlphaFoldDB" id="A0A1R0F8E8"/>
<proteinExistence type="inferred from homology"/>
<dbReference type="PANTHER" id="PTHR43792">
    <property type="entry name" value="GNAT FAMILY, PUTATIVE (AFU_ORTHOLOGUE AFUA_3G00765)-RELATED-RELATED"/>
    <property type="match status" value="1"/>
</dbReference>
<dbReference type="Proteomes" id="UP000187344">
    <property type="component" value="Unassembled WGS sequence"/>
</dbReference>
<dbReference type="Gene3D" id="3.40.630.30">
    <property type="match status" value="1"/>
</dbReference>
<comment type="caution">
    <text evidence="5">The sequence shown here is derived from an EMBL/GenBank/DDBJ whole genome shotgun (WGS) entry which is preliminary data.</text>
</comment>
<keyword evidence="6" id="KW-1185">Reference proteome</keyword>